<name>A0A1K0JK12_CUPNE</name>
<dbReference type="Pfam" id="PF03401">
    <property type="entry name" value="TctC"/>
    <property type="match status" value="1"/>
</dbReference>
<evidence type="ECO:0000313" key="2">
    <source>
        <dbReference type="EMBL" id="SCU96151.1"/>
    </source>
</evidence>
<gene>
    <name evidence="2" type="ORF">CNECB9_5360045</name>
</gene>
<dbReference type="EMBL" id="FMSH01000486">
    <property type="protein sequence ID" value="SCU96151.1"/>
    <property type="molecule type" value="Genomic_DNA"/>
</dbReference>
<keyword evidence="2" id="KW-0675">Receptor</keyword>
<dbReference type="PIRSF" id="PIRSF017082">
    <property type="entry name" value="YflP"/>
    <property type="match status" value="1"/>
</dbReference>
<dbReference type="PANTHER" id="PTHR42928">
    <property type="entry name" value="TRICARBOXYLATE-BINDING PROTEIN"/>
    <property type="match status" value="1"/>
</dbReference>
<evidence type="ECO:0000256" key="1">
    <source>
        <dbReference type="ARBA" id="ARBA00006987"/>
    </source>
</evidence>
<reference evidence="2" key="1">
    <citation type="submission" date="2016-09" db="EMBL/GenBank/DDBJ databases">
        <authorList>
            <person name="Capua I."/>
            <person name="De Benedictis P."/>
            <person name="Joannis T."/>
            <person name="Lombin L.H."/>
            <person name="Cattoli G."/>
        </authorList>
    </citation>
    <scope>NUCLEOTIDE SEQUENCE</scope>
    <source>
        <strain evidence="2">B9</strain>
    </source>
</reference>
<protein>
    <submittedName>
        <fullName evidence="2">Putative extra-cytoplasmic solute receptor</fullName>
    </submittedName>
</protein>
<dbReference type="InterPro" id="IPR042100">
    <property type="entry name" value="Bug_dom1"/>
</dbReference>
<dbReference type="PANTHER" id="PTHR42928:SF5">
    <property type="entry name" value="BLR1237 PROTEIN"/>
    <property type="match status" value="1"/>
</dbReference>
<dbReference type="RefSeq" id="WP_340529780.1">
    <property type="nucleotide sequence ID" value="NZ_FMSH01000486.1"/>
</dbReference>
<comment type="similarity">
    <text evidence="1">Belongs to the UPF0065 (bug) family.</text>
</comment>
<proteinExistence type="inferred from homology"/>
<dbReference type="CDD" id="cd07012">
    <property type="entry name" value="PBP2_Bug_TTT"/>
    <property type="match status" value="1"/>
</dbReference>
<dbReference type="Gene3D" id="3.40.190.10">
    <property type="entry name" value="Periplasmic binding protein-like II"/>
    <property type="match status" value="1"/>
</dbReference>
<dbReference type="SUPFAM" id="SSF53850">
    <property type="entry name" value="Periplasmic binding protein-like II"/>
    <property type="match status" value="1"/>
</dbReference>
<accession>A0A1K0JK12</accession>
<dbReference type="InterPro" id="IPR005064">
    <property type="entry name" value="BUG"/>
</dbReference>
<dbReference type="Gene3D" id="3.40.190.150">
    <property type="entry name" value="Bordetella uptake gene, domain 1"/>
    <property type="match status" value="1"/>
</dbReference>
<sequence length="336" mass="35397">METLIKSKQRRRLLTAGAGGALLSLVPHVRAQGAYPVRPIKIVSVTSPGTVVDDYTRLLAKHVGQKLGQSVIVENRPGGNLIIGTDYVAKSAPDGYTLLLTSSSSMSANPYLFKQLPYNPDKDFAPVARLASVSLVLVVPGTSPYKSIAELVAAGRAKPGSLNFGAVSTGYRVMGSAFSRSAGMQVVDVPYKGAAGLITDLIGGQVDYSIVEFSSVLAHIRAGKLRALAMVTPKRVAMLDTVPTLAEAGLQDAATVEGLSRINWFGLFAPAGTPQAVIDKLSRLSLEFVNSPEAMAHYNGRGSLPSPGTPAELAKAVADDQRLWQRMIAAAGMQPE</sequence>
<organism evidence="2">
    <name type="scientific">Cupriavidus necator</name>
    <name type="common">Alcaligenes eutrophus</name>
    <name type="synonym">Ralstonia eutropha</name>
    <dbReference type="NCBI Taxonomy" id="106590"/>
    <lineage>
        <taxon>Bacteria</taxon>
        <taxon>Pseudomonadati</taxon>
        <taxon>Pseudomonadota</taxon>
        <taxon>Betaproteobacteria</taxon>
        <taxon>Burkholderiales</taxon>
        <taxon>Burkholderiaceae</taxon>
        <taxon>Cupriavidus</taxon>
    </lineage>
</organism>
<dbReference type="AlphaFoldDB" id="A0A1K0JK12"/>